<proteinExistence type="predicted"/>
<sequence length="261" mass="30318">MDEEIYNNAYYPNRNLYYSSAPYQYRSPFVLSRPYFDDDYTDYYRDFLAKTANFGGSRNYDRKLRVFDSSTYYIRVFAYAQIFLAGVLLVTDVSKNVLLWNYVQSNGAKIEMLSHLVFPIFALIVGFICLTSILNPSKTMSKCVAILILVVVVPNFIFPRYSIFMQSAVEAIDVGQMMDRSGLLKDAEKLMIRSETHNRMSKLLMLSTSRWPLGVSDLTNLPQDFVLMMQYLLIAYSIFSLSLFIFYFITLYCLIRLISVQ</sequence>
<name>A0A8S1EBG1_9PELO</name>
<feature type="transmembrane region" description="Helical" evidence="1">
    <location>
        <begin position="141"/>
        <end position="158"/>
    </location>
</feature>
<gene>
    <name evidence="2" type="ORF">CBOVIS_LOCUS2091</name>
</gene>
<keyword evidence="3" id="KW-1185">Reference proteome</keyword>
<feature type="transmembrane region" description="Helical" evidence="1">
    <location>
        <begin position="231"/>
        <end position="255"/>
    </location>
</feature>
<dbReference type="OrthoDB" id="5790564at2759"/>
<feature type="transmembrane region" description="Helical" evidence="1">
    <location>
        <begin position="113"/>
        <end position="134"/>
    </location>
</feature>
<dbReference type="EMBL" id="CADEPM010000001">
    <property type="protein sequence ID" value="CAB3398858.1"/>
    <property type="molecule type" value="Genomic_DNA"/>
</dbReference>
<reference evidence="2 3" key="1">
    <citation type="submission" date="2020-04" db="EMBL/GenBank/DDBJ databases">
        <authorList>
            <person name="Laetsch R D."/>
            <person name="Stevens L."/>
            <person name="Kumar S."/>
            <person name="Blaxter L. M."/>
        </authorList>
    </citation>
    <scope>NUCLEOTIDE SEQUENCE [LARGE SCALE GENOMIC DNA]</scope>
</reference>
<evidence type="ECO:0000313" key="2">
    <source>
        <dbReference type="EMBL" id="CAB3398858.1"/>
    </source>
</evidence>
<keyword evidence="1" id="KW-1133">Transmembrane helix</keyword>
<feature type="transmembrane region" description="Helical" evidence="1">
    <location>
        <begin position="72"/>
        <end position="93"/>
    </location>
</feature>
<comment type="caution">
    <text evidence="2">The sequence shown here is derived from an EMBL/GenBank/DDBJ whole genome shotgun (WGS) entry which is preliminary data.</text>
</comment>
<dbReference type="Proteomes" id="UP000494206">
    <property type="component" value="Unassembled WGS sequence"/>
</dbReference>
<evidence type="ECO:0000313" key="3">
    <source>
        <dbReference type="Proteomes" id="UP000494206"/>
    </source>
</evidence>
<organism evidence="2 3">
    <name type="scientific">Caenorhabditis bovis</name>
    <dbReference type="NCBI Taxonomy" id="2654633"/>
    <lineage>
        <taxon>Eukaryota</taxon>
        <taxon>Metazoa</taxon>
        <taxon>Ecdysozoa</taxon>
        <taxon>Nematoda</taxon>
        <taxon>Chromadorea</taxon>
        <taxon>Rhabditida</taxon>
        <taxon>Rhabditina</taxon>
        <taxon>Rhabditomorpha</taxon>
        <taxon>Rhabditoidea</taxon>
        <taxon>Rhabditidae</taxon>
        <taxon>Peloderinae</taxon>
        <taxon>Caenorhabditis</taxon>
    </lineage>
</organism>
<accession>A0A8S1EBG1</accession>
<protein>
    <submittedName>
        <fullName evidence="2">Uncharacterized protein</fullName>
    </submittedName>
</protein>
<dbReference type="AlphaFoldDB" id="A0A8S1EBG1"/>
<evidence type="ECO:0000256" key="1">
    <source>
        <dbReference type="SAM" id="Phobius"/>
    </source>
</evidence>
<keyword evidence="1" id="KW-0472">Membrane</keyword>
<keyword evidence="1" id="KW-0812">Transmembrane</keyword>